<evidence type="ECO:0000256" key="1">
    <source>
        <dbReference type="ARBA" id="ARBA00004651"/>
    </source>
</evidence>
<name>A0ABP3Y5M9_9FLAO</name>
<dbReference type="PROSITE" id="PS50929">
    <property type="entry name" value="ABC_TM1F"/>
    <property type="match status" value="1"/>
</dbReference>
<dbReference type="PROSITE" id="PS00211">
    <property type="entry name" value="ABC_TRANSPORTER_1"/>
    <property type="match status" value="1"/>
</dbReference>
<dbReference type="CDD" id="cd18541">
    <property type="entry name" value="ABC_6TM_TmrB_like"/>
    <property type="match status" value="1"/>
</dbReference>
<dbReference type="Pfam" id="PF00005">
    <property type="entry name" value="ABC_tran"/>
    <property type="match status" value="1"/>
</dbReference>
<evidence type="ECO:0000256" key="7">
    <source>
        <dbReference type="SAM" id="Phobius"/>
    </source>
</evidence>
<dbReference type="InterPro" id="IPR039421">
    <property type="entry name" value="Type_1_exporter"/>
</dbReference>
<feature type="transmembrane region" description="Helical" evidence="7">
    <location>
        <begin position="20"/>
        <end position="39"/>
    </location>
</feature>
<dbReference type="Gene3D" id="1.20.1560.10">
    <property type="entry name" value="ABC transporter type 1, transmembrane domain"/>
    <property type="match status" value="1"/>
</dbReference>
<feature type="domain" description="ABC transporter" evidence="8">
    <location>
        <begin position="341"/>
        <end position="578"/>
    </location>
</feature>
<keyword evidence="4 10" id="KW-0067">ATP-binding</keyword>
<evidence type="ECO:0000313" key="11">
    <source>
        <dbReference type="Proteomes" id="UP001501126"/>
    </source>
</evidence>
<comment type="subcellular location">
    <subcellularLocation>
        <location evidence="1">Cell membrane</location>
        <topology evidence="1">Multi-pass membrane protein</topology>
    </subcellularLocation>
</comment>
<dbReference type="Pfam" id="PF00664">
    <property type="entry name" value="ABC_membrane"/>
    <property type="match status" value="1"/>
</dbReference>
<dbReference type="Proteomes" id="UP001501126">
    <property type="component" value="Unassembled WGS sequence"/>
</dbReference>
<sequence>MKSLSYLNKYLLKYKWRLLFGFLFIAVSNIFGAYMPLIVGDAVDEMILIQQKADTRDQLWGIAWSVFGLYMLMSLGKGLFLFFTRQTVIVTSRYIEYDLKNEIYNQYQKLTYNFYKKNNTGDLMNRISEDVSRVRMYLGPGIMYSVNLVALFVIVVYQMIAINPEMTLYVLLPLPIMSFLIYRVSSRMNRESEAVQRQQSWISTLVQETFSGVRVIKAYSREKETTEQFNTSSEAYKNKSMRLTLTNSLFMPTIMLLIGISTIITIYIGILLTYEGSVTPGNIASFIFYVNMLTWPFASIGWVTSLVQRAAASQERINEFLNEQPEITNSNTTALNVEGKIEFKNVSFTYPYSGITAIRNVSFTVKPGSSLAILGKTGSGKSTIVNLLTRQFDPQSGEIEIDGQNLNSINLEQFREQIGVVPQEVFLFSDTIGNNIRFGMGKEDVPQETIEKAAKAMHVHHNIIRFKEGYNTVLGERGINLSGGQKQRISMARAIIRNPKILVLDDCLSAVDTETEEIIQQNLKSIMHDKTSLIISHRISSIRECDHIIVLENGSVIEEGTHESLLKINGYYTEMYEKQLLEEKSTTD</sequence>
<dbReference type="InterPro" id="IPR003593">
    <property type="entry name" value="AAA+_ATPase"/>
</dbReference>
<keyword evidence="3" id="KW-0547">Nucleotide-binding</keyword>
<keyword evidence="2 7" id="KW-0812">Transmembrane</keyword>
<dbReference type="InterPro" id="IPR027417">
    <property type="entry name" value="P-loop_NTPase"/>
</dbReference>
<dbReference type="PANTHER" id="PTHR43394">
    <property type="entry name" value="ATP-DEPENDENT PERMEASE MDL1, MITOCHONDRIAL"/>
    <property type="match status" value="1"/>
</dbReference>
<feature type="domain" description="ABC transmembrane type-1" evidence="9">
    <location>
        <begin position="19"/>
        <end position="309"/>
    </location>
</feature>
<dbReference type="GO" id="GO:0005524">
    <property type="term" value="F:ATP binding"/>
    <property type="evidence" value="ECO:0007669"/>
    <property type="project" value="UniProtKB-KW"/>
</dbReference>
<dbReference type="SUPFAM" id="SSF90123">
    <property type="entry name" value="ABC transporter transmembrane region"/>
    <property type="match status" value="1"/>
</dbReference>
<accession>A0ABP3Y5M9</accession>
<dbReference type="PANTHER" id="PTHR43394:SF1">
    <property type="entry name" value="ATP-BINDING CASSETTE SUB-FAMILY B MEMBER 10, MITOCHONDRIAL"/>
    <property type="match status" value="1"/>
</dbReference>
<feature type="transmembrane region" description="Helical" evidence="7">
    <location>
        <begin position="142"/>
        <end position="160"/>
    </location>
</feature>
<evidence type="ECO:0000259" key="8">
    <source>
        <dbReference type="PROSITE" id="PS50893"/>
    </source>
</evidence>
<dbReference type="SUPFAM" id="SSF52540">
    <property type="entry name" value="P-loop containing nucleoside triphosphate hydrolases"/>
    <property type="match status" value="1"/>
</dbReference>
<dbReference type="EMBL" id="BAAAFH010000022">
    <property type="protein sequence ID" value="GAA0876142.1"/>
    <property type="molecule type" value="Genomic_DNA"/>
</dbReference>
<dbReference type="InterPro" id="IPR036640">
    <property type="entry name" value="ABC1_TM_sf"/>
</dbReference>
<evidence type="ECO:0000256" key="6">
    <source>
        <dbReference type="ARBA" id="ARBA00023136"/>
    </source>
</evidence>
<organism evidence="10 11">
    <name type="scientific">Wandonia haliotis</name>
    <dbReference type="NCBI Taxonomy" id="574963"/>
    <lineage>
        <taxon>Bacteria</taxon>
        <taxon>Pseudomonadati</taxon>
        <taxon>Bacteroidota</taxon>
        <taxon>Flavobacteriia</taxon>
        <taxon>Flavobacteriales</taxon>
        <taxon>Crocinitomicaceae</taxon>
        <taxon>Wandonia</taxon>
    </lineage>
</organism>
<protein>
    <submittedName>
        <fullName evidence="10">ABC transporter ATP-binding protein</fullName>
    </submittedName>
</protein>
<evidence type="ECO:0000256" key="2">
    <source>
        <dbReference type="ARBA" id="ARBA00022692"/>
    </source>
</evidence>
<evidence type="ECO:0000256" key="5">
    <source>
        <dbReference type="ARBA" id="ARBA00022989"/>
    </source>
</evidence>
<dbReference type="PROSITE" id="PS50893">
    <property type="entry name" value="ABC_TRANSPORTER_2"/>
    <property type="match status" value="1"/>
</dbReference>
<proteinExistence type="predicted"/>
<dbReference type="InterPro" id="IPR003439">
    <property type="entry name" value="ABC_transporter-like_ATP-bd"/>
</dbReference>
<feature type="transmembrane region" description="Helical" evidence="7">
    <location>
        <begin position="286"/>
        <end position="307"/>
    </location>
</feature>
<dbReference type="RefSeq" id="WP_343788376.1">
    <property type="nucleotide sequence ID" value="NZ_BAAAFH010000022.1"/>
</dbReference>
<reference evidence="11" key="1">
    <citation type="journal article" date="2019" name="Int. J. Syst. Evol. Microbiol.">
        <title>The Global Catalogue of Microorganisms (GCM) 10K type strain sequencing project: providing services to taxonomists for standard genome sequencing and annotation.</title>
        <authorList>
            <consortium name="The Broad Institute Genomics Platform"/>
            <consortium name="The Broad Institute Genome Sequencing Center for Infectious Disease"/>
            <person name="Wu L."/>
            <person name="Ma J."/>
        </authorList>
    </citation>
    <scope>NUCLEOTIDE SEQUENCE [LARGE SCALE GENOMIC DNA]</scope>
    <source>
        <strain evidence="11">JCM 16083</strain>
    </source>
</reference>
<evidence type="ECO:0000256" key="4">
    <source>
        <dbReference type="ARBA" id="ARBA00022840"/>
    </source>
</evidence>
<gene>
    <name evidence="10" type="ORF">GCM10009118_25520</name>
</gene>
<keyword evidence="6 7" id="KW-0472">Membrane</keyword>
<dbReference type="InterPro" id="IPR011527">
    <property type="entry name" value="ABC1_TM_dom"/>
</dbReference>
<dbReference type="Gene3D" id="3.40.50.300">
    <property type="entry name" value="P-loop containing nucleotide triphosphate hydrolases"/>
    <property type="match status" value="1"/>
</dbReference>
<evidence type="ECO:0000313" key="10">
    <source>
        <dbReference type="EMBL" id="GAA0876142.1"/>
    </source>
</evidence>
<evidence type="ECO:0000259" key="9">
    <source>
        <dbReference type="PROSITE" id="PS50929"/>
    </source>
</evidence>
<feature type="transmembrane region" description="Helical" evidence="7">
    <location>
        <begin position="59"/>
        <end position="83"/>
    </location>
</feature>
<comment type="caution">
    <text evidence="10">The sequence shown here is derived from an EMBL/GenBank/DDBJ whole genome shotgun (WGS) entry which is preliminary data.</text>
</comment>
<evidence type="ECO:0000256" key="3">
    <source>
        <dbReference type="ARBA" id="ARBA00022741"/>
    </source>
</evidence>
<dbReference type="InterPro" id="IPR017871">
    <property type="entry name" value="ABC_transporter-like_CS"/>
</dbReference>
<feature type="transmembrane region" description="Helical" evidence="7">
    <location>
        <begin position="166"/>
        <end position="184"/>
    </location>
</feature>
<feature type="transmembrane region" description="Helical" evidence="7">
    <location>
        <begin position="249"/>
        <end position="274"/>
    </location>
</feature>
<keyword evidence="5 7" id="KW-1133">Transmembrane helix</keyword>
<keyword evidence="11" id="KW-1185">Reference proteome</keyword>
<dbReference type="SMART" id="SM00382">
    <property type="entry name" value="AAA"/>
    <property type="match status" value="1"/>
</dbReference>